<reference evidence="5 6" key="1">
    <citation type="submission" date="2023-11" db="EMBL/GenBank/DDBJ databases">
        <authorList>
            <person name="Okamura Y."/>
        </authorList>
    </citation>
    <scope>NUCLEOTIDE SEQUENCE [LARGE SCALE GENOMIC DNA]</scope>
</reference>
<feature type="compositionally biased region" description="Polar residues" evidence="4">
    <location>
        <begin position="386"/>
        <end position="398"/>
    </location>
</feature>
<keyword evidence="1" id="KW-0805">Transcription regulation</keyword>
<keyword evidence="2" id="KW-0804">Transcription</keyword>
<dbReference type="PANTHER" id="PTHR16088:SF3">
    <property type="entry name" value="GON-4-LIKE PROTEIN"/>
    <property type="match status" value="1"/>
</dbReference>
<gene>
    <name evidence="5" type="ORF">LNINA_LOCUS12036</name>
</gene>
<feature type="region of interest" description="Disordered" evidence="4">
    <location>
        <begin position="378"/>
        <end position="398"/>
    </location>
</feature>
<dbReference type="GO" id="GO:0005634">
    <property type="term" value="C:nucleus"/>
    <property type="evidence" value="ECO:0007669"/>
    <property type="project" value="TreeGrafter"/>
</dbReference>
<sequence>MNRDKETSTSAETTDSSKNKQRVRAKKRKRDSSEEEDVLPENTLEIEKNLHASALKNHLDDVSVKKILKKVVTNDHVLAFVKLREEEENVACQENMQPKLTRAKAKELMKASPKSAPWNLELIPINHIPFKTRPEVKALIAQELPEDEDDEDYQPTHDDLASDDDHTACSDIDSQPATPATPKSQTKSSPKVVKDGPFKVPQETVSHARRQLDLEEEATIALRTRSKLSLSETPIEHIESSFIPPDDIPLQDVDDLWNDFLKDCLNPGPNTRHEDDDEADPEYNVAADPDAVEEDEESLENSLIKISKKELNDLVTELFNVMPESQVTQDLTDATIVNGTQPNIPWEGKQEPTSDDEESYRSSTGLVFEKHDSVRLSIGKSEPQDPDQQTSCSNDKNTVTEPAPVIVIEEIVLENSDALEPPPALRSALNAPADTIKVEVDSNVITETQLLILQQQLRMHIQICASNFLQLFVHPVHWSFAPKYKEYLETFNSMVGSKEKSVVNVCNLKPALELVTAWENTVSQETPENKKMVEFIQGEMDKCRQKSNTNNVYVADFPEEVKKVIANSPVFLYPHLLPAMAYRSETRKRNKYLLSEDQLIILGLDQWWSYVEANPDLFPMGPIINPRHRWGLTITLDLICKYMLPWLSPRTLAFHIATVRRQKRKDHPIIKYFKSRHIEPLTHRLIPFNPKLTLYEHPESEMPRIWLRYLAKSSKRFRTFMSKKRQPECTPRGIEVVPGESIKERVTEKAPLPITFSEVYKCNRIDCHSPKPSPTDKLDIDIEKQSTDNIVLQIQTEGTDLETDDMEIERESPVIETPIDANNTDSHCACCDLLRNICKHRQTRITEYIKKFNAKMMCPCRSIKHPKVTNKLKLLLTYYKSRSHNIFADLKSKLDSLKAVKDVKRVVDLRKEIEDRDNEAKDLAFVSSFQTRLTIRENKARNQHIKKRIFSALSHFKPDDEDPLQLMQELYKACDVDLADMYTEFVAFLNPEQADKIDMFREYFIQNCMEDLVRKTEELVSDTEKKSAILKYLLSIFRNNPEACVLCSELLYRMRDYPQLARYCFSLFPHRRKGYNKGHKSIRNQMTHPHDIKINSATEKYDDNSKLVKQPFVKISTLTLPDQSENPINEEINKNLPVPPSTIKITTQEGLSEAHQGNNNDLIPQNPKTTILILNNVPYIVNPNTVLPRNDDVRQEHIIESNVTHNVNLNLQNNVTKTNHIIIKEGNIIGSGSVELTYINSEGEQEPNLPVESPLIVIKPQKPLPNDVNQKNGTNLSNNGSGQAQNLIIKEIDIVTPNIIDTDIDNENYTQQKGVIISDANRVQETEKLKQEIKSEDDDVDVEQEGKLTICEDTSRAAITSSDDETKYIGPDTNIASNKSEDLKIKLLEEKVNASITNIVITEELQTKNEIEDMDQDLLDSSAEEYECEVEWKREEDKIILEILQQHLTPQERKGKSVIDFIEEKNIPQTIADFLEDRSLHDVRDRVYYLLRILVLNELN</sequence>
<keyword evidence="6" id="KW-1185">Reference proteome</keyword>
<organism evidence="5 6">
    <name type="scientific">Leptosia nina</name>
    <dbReference type="NCBI Taxonomy" id="320188"/>
    <lineage>
        <taxon>Eukaryota</taxon>
        <taxon>Metazoa</taxon>
        <taxon>Ecdysozoa</taxon>
        <taxon>Arthropoda</taxon>
        <taxon>Hexapoda</taxon>
        <taxon>Insecta</taxon>
        <taxon>Pterygota</taxon>
        <taxon>Neoptera</taxon>
        <taxon>Endopterygota</taxon>
        <taxon>Lepidoptera</taxon>
        <taxon>Glossata</taxon>
        <taxon>Ditrysia</taxon>
        <taxon>Papilionoidea</taxon>
        <taxon>Pieridae</taxon>
        <taxon>Pierinae</taxon>
        <taxon>Leptosia</taxon>
    </lineage>
</organism>
<evidence type="ECO:0000256" key="2">
    <source>
        <dbReference type="ARBA" id="ARBA00023163"/>
    </source>
</evidence>
<feature type="compositionally biased region" description="Polar residues" evidence="4">
    <location>
        <begin position="172"/>
        <end position="189"/>
    </location>
</feature>
<comment type="caution">
    <text evidence="5">The sequence shown here is derived from an EMBL/GenBank/DDBJ whole genome shotgun (WGS) entry which is preliminary data.</text>
</comment>
<dbReference type="EMBL" id="CAVLEF010000203">
    <property type="protein sequence ID" value="CAK1553016.1"/>
    <property type="molecule type" value="Genomic_DNA"/>
</dbReference>
<feature type="region of interest" description="Disordered" evidence="4">
    <location>
        <begin position="337"/>
        <end position="366"/>
    </location>
</feature>
<keyword evidence="3" id="KW-0539">Nucleus</keyword>
<dbReference type="Proteomes" id="UP001497472">
    <property type="component" value="Unassembled WGS sequence"/>
</dbReference>
<evidence type="ECO:0000313" key="5">
    <source>
        <dbReference type="EMBL" id="CAK1553016.1"/>
    </source>
</evidence>
<evidence type="ECO:0000256" key="1">
    <source>
        <dbReference type="ARBA" id="ARBA00023015"/>
    </source>
</evidence>
<feature type="compositionally biased region" description="Basic and acidic residues" evidence="4">
    <location>
        <begin position="154"/>
        <end position="168"/>
    </location>
</feature>
<dbReference type="GO" id="GO:0003712">
    <property type="term" value="F:transcription coregulator activity"/>
    <property type="evidence" value="ECO:0007669"/>
    <property type="project" value="TreeGrafter"/>
</dbReference>
<feature type="compositionally biased region" description="Basic residues" evidence="4">
    <location>
        <begin position="19"/>
        <end position="30"/>
    </location>
</feature>
<proteinExistence type="predicted"/>
<feature type="region of interest" description="Disordered" evidence="4">
    <location>
        <begin position="1"/>
        <end position="40"/>
    </location>
</feature>
<protein>
    <submittedName>
        <fullName evidence="5">Uncharacterized protein</fullName>
    </submittedName>
</protein>
<name>A0AAV1JW68_9NEOP</name>
<evidence type="ECO:0000256" key="4">
    <source>
        <dbReference type="SAM" id="MobiDB-lite"/>
    </source>
</evidence>
<accession>A0AAV1JW68</accession>
<evidence type="ECO:0000256" key="3">
    <source>
        <dbReference type="ARBA" id="ARBA00023242"/>
    </source>
</evidence>
<dbReference type="PANTHER" id="PTHR16088">
    <property type="entry name" value="YY1 ASSOCIATED PROTEIN-RELATED"/>
    <property type="match status" value="1"/>
</dbReference>
<feature type="region of interest" description="Disordered" evidence="4">
    <location>
        <begin position="146"/>
        <end position="210"/>
    </location>
</feature>
<dbReference type="GO" id="GO:0006355">
    <property type="term" value="P:regulation of DNA-templated transcription"/>
    <property type="evidence" value="ECO:0007669"/>
    <property type="project" value="TreeGrafter"/>
</dbReference>
<dbReference type="InterPro" id="IPR052435">
    <property type="entry name" value="YY1-Transcr_Regul"/>
</dbReference>
<evidence type="ECO:0000313" key="6">
    <source>
        <dbReference type="Proteomes" id="UP001497472"/>
    </source>
</evidence>